<dbReference type="InterPro" id="IPR043502">
    <property type="entry name" value="DNA/RNA_pol_sf"/>
</dbReference>
<evidence type="ECO:0000313" key="8">
    <source>
        <dbReference type="Proteomes" id="UP000479190"/>
    </source>
</evidence>
<accession>A0A6H5J335</accession>
<dbReference type="Gene3D" id="4.10.60.10">
    <property type="entry name" value="Zinc finger, CCHC-type"/>
    <property type="match status" value="1"/>
</dbReference>
<proteinExistence type="predicted"/>
<sequence>MGHISRDCPQKIVEKKAEDKSVSQNEQKISVQEKPKPRCFKCNEIGHIAPKCPTSERNKNVVTPAINHVVYKTGNRSCIYGTVGGEKIRCQIDSGADRNVMRKDFYDCIAAKYALNDDFSTLQGSGGIIYGVGSVTVPTKLGGTTYNLTYTVVNQDCLPSKILIGNPLLDVSEIKLHRDGPVVEPLVGDDYVLLIEQECKEDPIKIAASRVPESHRARVREILQNYSSSTPTETSLKMHITVKDPKPIANHPRRLSPAEEIKVREQIDEWIRNGIVKPGASEYAAPLVVAWRKDGRIRVCIDYKRLNNVVERDHNPLPLIEDAVDATAGSIVHSVMDLKDGFFHIDVAEDSQKYLAFVTPWGPYIPSKAPFGFCNSPPVFQRYIRQVFQPLTVKGLIVIYMDDFFIKATNEEEAFERLHQVLELASAHGLKFN</sequence>
<evidence type="ECO:0000256" key="1">
    <source>
        <dbReference type="ARBA" id="ARBA00022801"/>
    </source>
</evidence>
<keyword evidence="1" id="KW-0378">Hydrolase</keyword>
<dbReference type="SUPFAM" id="SSF57756">
    <property type="entry name" value="Retrovirus zinc finger-like domains"/>
    <property type="match status" value="1"/>
</dbReference>
<dbReference type="PROSITE" id="PS50878">
    <property type="entry name" value="RT_POL"/>
    <property type="match status" value="1"/>
</dbReference>
<dbReference type="InterPro" id="IPR043128">
    <property type="entry name" value="Rev_trsase/Diguanyl_cyclase"/>
</dbReference>
<dbReference type="InterPro" id="IPR000477">
    <property type="entry name" value="RT_dom"/>
</dbReference>
<dbReference type="SUPFAM" id="SSF56672">
    <property type="entry name" value="DNA/RNA polymerases"/>
    <property type="match status" value="1"/>
</dbReference>
<evidence type="ECO:0000256" key="2">
    <source>
        <dbReference type="PROSITE-ProRule" id="PRU00047"/>
    </source>
</evidence>
<keyword evidence="8" id="KW-1185">Reference proteome</keyword>
<keyword evidence="2" id="KW-0479">Metal-binding</keyword>
<gene>
    <name evidence="7" type="ORF">TBRA_LOCUS13509</name>
</gene>
<keyword evidence="2" id="KW-0862">Zinc</keyword>
<dbReference type="GO" id="GO:0071897">
    <property type="term" value="P:DNA biosynthetic process"/>
    <property type="evidence" value="ECO:0007669"/>
    <property type="project" value="UniProtKB-ARBA"/>
</dbReference>
<dbReference type="Gene3D" id="3.30.70.270">
    <property type="match status" value="1"/>
</dbReference>
<dbReference type="InterPro" id="IPR050951">
    <property type="entry name" value="Retrovirus_Pol_polyprotein"/>
</dbReference>
<dbReference type="InterPro" id="IPR001878">
    <property type="entry name" value="Znf_CCHC"/>
</dbReference>
<evidence type="ECO:0000259" key="6">
    <source>
        <dbReference type="PROSITE" id="PS50878"/>
    </source>
</evidence>
<dbReference type="SUPFAM" id="SSF50630">
    <property type="entry name" value="Acid proteases"/>
    <property type="match status" value="1"/>
</dbReference>
<organism evidence="7 8">
    <name type="scientific">Trichogramma brassicae</name>
    <dbReference type="NCBI Taxonomy" id="86971"/>
    <lineage>
        <taxon>Eukaryota</taxon>
        <taxon>Metazoa</taxon>
        <taxon>Ecdysozoa</taxon>
        <taxon>Arthropoda</taxon>
        <taxon>Hexapoda</taxon>
        <taxon>Insecta</taxon>
        <taxon>Pterygota</taxon>
        <taxon>Neoptera</taxon>
        <taxon>Endopterygota</taxon>
        <taxon>Hymenoptera</taxon>
        <taxon>Apocrita</taxon>
        <taxon>Proctotrupomorpha</taxon>
        <taxon>Chalcidoidea</taxon>
        <taxon>Trichogrammatidae</taxon>
        <taxon>Trichogramma</taxon>
    </lineage>
</organism>
<dbReference type="PANTHER" id="PTHR37984">
    <property type="entry name" value="PROTEIN CBG26694"/>
    <property type="match status" value="1"/>
</dbReference>
<dbReference type="InterPro" id="IPR001995">
    <property type="entry name" value="Peptidase_A2_cat"/>
</dbReference>
<reference evidence="7 8" key="1">
    <citation type="submission" date="2020-02" db="EMBL/GenBank/DDBJ databases">
        <authorList>
            <person name="Ferguson B K."/>
        </authorList>
    </citation>
    <scope>NUCLEOTIDE SEQUENCE [LARGE SCALE GENOMIC DNA]</scope>
</reference>
<dbReference type="GO" id="GO:0003676">
    <property type="term" value="F:nucleic acid binding"/>
    <property type="evidence" value="ECO:0007669"/>
    <property type="project" value="InterPro"/>
</dbReference>
<evidence type="ECO:0000259" key="5">
    <source>
        <dbReference type="PROSITE" id="PS50175"/>
    </source>
</evidence>
<protein>
    <recommendedName>
        <fullName evidence="9">Reverse transcriptase</fullName>
    </recommendedName>
</protein>
<dbReference type="SMART" id="SM00343">
    <property type="entry name" value="ZnF_C2HC"/>
    <property type="match status" value="2"/>
</dbReference>
<dbReference type="EMBL" id="CADCXV010001136">
    <property type="protein sequence ID" value="CAB0041861.1"/>
    <property type="molecule type" value="Genomic_DNA"/>
</dbReference>
<dbReference type="GO" id="GO:0004190">
    <property type="term" value="F:aspartic-type endopeptidase activity"/>
    <property type="evidence" value="ECO:0007669"/>
    <property type="project" value="InterPro"/>
</dbReference>
<dbReference type="Gene3D" id="2.40.70.10">
    <property type="entry name" value="Acid Proteases"/>
    <property type="match status" value="1"/>
</dbReference>
<dbReference type="InterPro" id="IPR036875">
    <property type="entry name" value="Znf_CCHC_sf"/>
</dbReference>
<evidence type="ECO:0000313" key="7">
    <source>
        <dbReference type="EMBL" id="CAB0041861.1"/>
    </source>
</evidence>
<feature type="domain" description="Peptidase A2" evidence="5">
    <location>
        <begin position="88"/>
        <end position="127"/>
    </location>
</feature>
<keyword evidence="2" id="KW-0863">Zinc-finger</keyword>
<feature type="domain" description="CCHC-type" evidence="4">
    <location>
        <begin position="38"/>
        <end position="53"/>
    </location>
</feature>
<evidence type="ECO:0000259" key="4">
    <source>
        <dbReference type="PROSITE" id="PS50158"/>
    </source>
</evidence>
<feature type="region of interest" description="Disordered" evidence="3">
    <location>
        <begin position="1"/>
        <end position="30"/>
    </location>
</feature>
<dbReference type="Gene3D" id="3.10.10.10">
    <property type="entry name" value="HIV Type 1 Reverse Transcriptase, subunit A, domain 1"/>
    <property type="match status" value="1"/>
</dbReference>
<dbReference type="Pfam" id="PF00098">
    <property type="entry name" value="zf-CCHC"/>
    <property type="match status" value="1"/>
</dbReference>
<feature type="compositionally biased region" description="Basic and acidic residues" evidence="3">
    <location>
        <begin position="1"/>
        <end position="21"/>
    </location>
</feature>
<evidence type="ECO:0008006" key="9">
    <source>
        <dbReference type="Google" id="ProtNLM"/>
    </source>
</evidence>
<dbReference type="GO" id="GO:0006508">
    <property type="term" value="P:proteolysis"/>
    <property type="evidence" value="ECO:0007669"/>
    <property type="project" value="InterPro"/>
</dbReference>
<dbReference type="GO" id="GO:0008270">
    <property type="term" value="F:zinc ion binding"/>
    <property type="evidence" value="ECO:0007669"/>
    <property type="project" value="UniProtKB-KW"/>
</dbReference>
<dbReference type="Pfam" id="PF00078">
    <property type="entry name" value="RVT_1"/>
    <property type="match status" value="1"/>
</dbReference>
<feature type="domain" description="Reverse transcriptase" evidence="6">
    <location>
        <begin position="271"/>
        <end position="433"/>
    </location>
</feature>
<dbReference type="PANTHER" id="PTHR37984:SF9">
    <property type="entry name" value="INTEGRASE CATALYTIC DOMAIN-CONTAINING PROTEIN"/>
    <property type="match status" value="1"/>
</dbReference>
<name>A0A6H5J335_9HYME</name>
<dbReference type="InterPro" id="IPR021109">
    <property type="entry name" value="Peptidase_aspartic_dom_sf"/>
</dbReference>
<dbReference type="CDD" id="cd01647">
    <property type="entry name" value="RT_LTR"/>
    <property type="match status" value="1"/>
</dbReference>
<dbReference type="Proteomes" id="UP000479190">
    <property type="component" value="Unassembled WGS sequence"/>
</dbReference>
<dbReference type="AlphaFoldDB" id="A0A6H5J335"/>
<dbReference type="PROSITE" id="PS50175">
    <property type="entry name" value="ASP_PROT_RETROV"/>
    <property type="match status" value="1"/>
</dbReference>
<evidence type="ECO:0000256" key="3">
    <source>
        <dbReference type="SAM" id="MobiDB-lite"/>
    </source>
</evidence>
<dbReference type="OrthoDB" id="7615466at2759"/>
<dbReference type="PROSITE" id="PS50158">
    <property type="entry name" value="ZF_CCHC"/>
    <property type="match status" value="1"/>
</dbReference>